<feature type="region of interest" description="Disordered" evidence="1">
    <location>
        <begin position="1"/>
        <end position="28"/>
    </location>
</feature>
<evidence type="ECO:0000313" key="3">
    <source>
        <dbReference type="Proteomes" id="UP001387100"/>
    </source>
</evidence>
<protein>
    <recommendedName>
        <fullName evidence="4">DUF1579 domain-containing protein</fullName>
    </recommendedName>
</protein>
<keyword evidence="3" id="KW-1185">Reference proteome</keyword>
<dbReference type="Proteomes" id="UP001387100">
    <property type="component" value="Unassembled WGS sequence"/>
</dbReference>
<accession>A0ABU8RFC7</accession>
<sequence>MGVDAPHADHGPLAPAQSQEDPLLSAPPTLAPLVGTWAASGEVLDEDGEAVAAVRGTDVYRWLGPTVVHEVDVEVDGRRSRALEVVEPYDARRGAFPTRAYDDEGGVDVSTATVDGDGTWTFRAPGARATLRVAEDGASMSAVWVRERDGADIPWMRLSWRRTG</sequence>
<gene>
    <name evidence="2" type="ORF">WDZ17_00480</name>
</gene>
<proteinExistence type="predicted"/>
<organism evidence="2 3">
    <name type="scientific">Pseudokineococcus basanitobsidens</name>
    <dbReference type="NCBI Taxonomy" id="1926649"/>
    <lineage>
        <taxon>Bacteria</taxon>
        <taxon>Bacillati</taxon>
        <taxon>Actinomycetota</taxon>
        <taxon>Actinomycetes</taxon>
        <taxon>Kineosporiales</taxon>
        <taxon>Kineosporiaceae</taxon>
        <taxon>Pseudokineococcus</taxon>
    </lineage>
</organism>
<dbReference type="RefSeq" id="WP_339573160.1">
    <property type="nucleotide sequence ID" value="NZ_JBBIAA010000001.1"/>
</dbReference>
<evidence type="ECO:0000256" key="1">
    <source>
        <dbReference type="SAM" id="MobiDB-lite"/>
    </source>
</evidence>
<name>A0ABU8RFC7_9ACTN</name>
<feature type="compositionally biased region" description="Basic and acidic residues" evidence="1">
    <location>
        <begin position="1"/>
        <end position="10"/>
    </location>
</feature>
<dbReference type="EMBL" id="JBBIAA010000001">
    <property type="protein sequence ID" value="MEJ5943768.1"/>
    <property type="molecule type" value="Genomic_DNA"/>
</dbReference>
<reference evidence="2 3" key="1">
    <citation type="journal article" date="2017" name="Int. J. Syst. Evol. Microbiol.">
        <title>Pseudokineococcus basanitobsidens sp. nov., isolated from volcanic rock.</title>
        <authorList>
            <person name="Lee D.W."/>
            <person name="Park M.Y."/>
            <person name="Kim J.J."/>
            <person name="Kim B.S."/>
        </authorList>
    </citation>
    <scope>NUCLEOTIDE SEQUENCE [LARGE SCALE GENOMIC DNA]</scope>
    <source>
        <strain evidence="2 3">DSM 103726</strain>
    </source>
</reference>
<evidence type="ECO:0008006" key="4">
    <source>
        <dbReference type="Google" id="ProtNLM"/>
    </source>
</evidence>
<evidence type="ECO:0000313" key="2">
    <source>
        <dbReference type="EMBL" id="MEJ5943768.1"/>
    </source>
</evidence>
<comment type="caution">
    <text evidence="2">The sequence shown here is derived from an EMBL/GenBank/DDBJ whole genome shotgun (WGS) entry which is preliminary data.</text>
</comment>